<dbReference type="EMBL" id="KQ976585">
    <property type="protein sequence ID" value="KYM79751.1"/>
    <property type="molecule type" value="Genomic_DNA"/>
</dbReference>
<proteinExistence type="predicted"/>
<evidence type="ECO:0000313" key="2">
    <source>
        <dbReference type="Proteomes" id="UP000078540"/>
    </source>
</evidence>
<sequence>MFHVIEILDKIRKGLRFLTECLSPWIAMERRDPVQHDVTPDYNGCIIGVEENDDNKVLIFKECEKREWLAGSILNSDDSTIGILDADYEDVDST</sequence>
<keyword evidence="2" id="KW-1185">Reference proteome</keyword>
<accession>A0A195B5J0</accession>
<gene>
    <name evidence="1" type="ORF">ALC53_09799</name>
</gene>
<dbReference type="Proteomes" id="UP000078540">
    <property type="component" value="Unassembled WGS sequence"/>
</dbReference>
<reference evidence="1 2" key="1">
    <citation type="submission" date="2015-09" db="EMBL/GenBank/DDBJ databases">
        <title>Atta colombica WGS genome.</title>
        <authorList>
            <person name="Nygaard S."/>
            <person name="Hu H."/>
            <person name="Boomsma J."/>
            <person name="Zhang G."/>
        </authorList>
    </citation>
    <scope>NUCLEOTIDE SEQUENCE [LARGE SCALE GENOMIC DNA]</scope>
    <source>
        <strain evidence="1">Treedump-2</strain>
        <tissue evidence="1">Whole body</tissue>
    </source>
</reference>
<evidence type="ECO:0000313" key="1">
    <source>
        <dbReference type="EMBL" id="KYM79751.1"/>
    </source>
</evidence>
<name>A0A195B5J0_9HYME</name>
<dbReference type="AlphaFoldDB" id="A0A195B5J0"/>
<organism evidence="1 2">
    <name type="scientific">Atta colombica</name>
    <dbReference type="NCBI Taxonomy" id="520822"/>
    <lineage>
        <taxon>Eukaryota</taxon>
        <taxon>Metazoa</taxon>
        <taxon>Ecdysozoa</taxon>
        <taxon>Arthropoda</taxon>
        <taxon>Hexapoda</taxon>
        <taxon>Insecta</taxon>
        <taxon>Pterygota</taxon>
        <taxon>Neoptera</taxon>
        <taxon>Endopterygota</taxon>
        <taxon>Hymenoptera</taxon>
        <taxon>Apocrita</taxon>
        <taxon>Aculeata</taxon>
        <taxon>Formicoidea</taxon>
        <taxon>Formicidae</taxon>
        <taxon>Myrmicinae</taxon>
        <taxon>Atta</taxon>
    </lineage>
</organism>
<protein>
    <submittedName>
        <fullName evidence="1">Uncharacterized protein</fullName>
    </submittedName>
</protein>